<evidence type="ECO:0000256" key="1">
    <source>
        <dbReference type="SAM" id="Phobius"/>
    </source>
</evidence>
<dbReference type="EMBL" id="CAWVOH010000002">
    <property type="protein sequence ID" value="CAK8054442.1"/>
    <property type="molecule type" value="Genomic_DNA"/>
</dbReference>
<dbReference type="Proteomes" id="UP001314241">
    <property type="component" value="Unassembled WGS sequence"/>
</dbReference>
<dbReference type="RefSeq" id="WP_349641991.1">
    <property type="nucleotide sequence ID" value="NZ_CAWVOH010000002.1"/>
</dbReference>
<keyword evidence="1" id="KW-0472">Membrane</keyword>
<evidence type="ECO:0008006" key="4">
    <source>
        <dbReference type="Google" id="ProtNLM"/>
    </source>
</evidence>
<accession>A0ABM9N670</accession>
<keyword evidence="1" id="KW-1133">Transmembrane helix</keyword>
<dbReference type="Pfam" id="PF15956">
    <property type="entry name" value="DUF4760"/>
    <property type="match status" value="1"/>
</dbReference>
<sequence>MVWDNILKFLQGVSYLTGIIGVLGVWIALNTYKENKKNRDSEGQREVIKTSIEVLGVFANDLIPSMILHEDNWRKLYNDSKISFVERANGISEKQGNYDRIKISDLNETVLTALRVKAKLKTGMLTTFNILEQMSVYMNYNLVDNKLIYSTVHAIFINFVSDNFDVLRALQSEETPFNNLEKLFYNWKNYK</sequence>
<organism evidence="2 3">
    <name type="scientific">Eupransor demetentiae</name>
    <dbReference type="NCBI Taxonomy" id="3109584"/>
    <lineage>
        <taxon>Bacteria</taxon>
        <taxon>Bacillati</taxon>
        <taxon>Bacillota</taxon>
        <taxon>Bacilli</taxon>
        <taxon>Lactobacillales</taxon>
        <taxon>Lactobacillaceae</taxon>
        <taxon>Eupransor</taxon>
    </lineage>
</organism>
<reference evidence="2 3" key="1">
    <citation type="submission" date="2024-01" db="EMBL/GenBank/DDBJ databases">
        <authorList>
            <person name="Botero Cardona J."/>
        </authorList>
    </citation>
    <scope>NUCLEOTIDE SEQUENCE [LARGE SCALE GENOMIC DNA]</scope>
    <source>
        <strain evidence="2 3">LMG 33000</strain>
    </source>
</reference>
<feature type="transmembrane region" description="Helical" evidence="1">
    <location>
        <begin position="12"/>
        <end position="29"/>
    </location>
</feature>
<keyword evidence="3" id="KW-1185">Reference proteome</keyword>
<protein>
    <recommendedName>
        <fullName evidence="4">DUF4760 domain-containing protein</fullName>
    </recommendedName>
</protein>
<keyword evidence="1" id="KW-0812">Transmembrane</keyword>
<comment type="caution">
    <text evidence="2">The sequence shown here is derived from an EMBL/GenBank/DDBJ whole genome shotgun (WGS) entry which is preliminary data.</text>
</comment>
<evidence type="ECO:0000313" key="2">
    <source>
        <dbReference type="EMBL" id="CAK8054442.1"/>
    </source>
</evidence>
<proteinExistence type="predicted"/>
<evidence type="ECO:0000313" key="3">
    <source>
        <dbReference type="Proteomes" id="UP001314241"/>
    </source>
</evidence>
<gene>
    <name evidence="2" type="ORF">R54876_GBNLAHCA_01011</name>
</gene>
<name>A0ABM9N670_9LACO</name>
<dbReference type="InterPro" id="IPR031876">
    <property type="entry name" value="DUF4760"/>
</dbReference>